<comment type="caution">
    <text evidence="6">The sequence shown here is derived from an EMBL/GenBank/DDBJ whole genome shotgun (WGS) entry which is preliminary data.</text>
</comment>
<keyword evidence="6" id="KW-0418">Kinase</keyword>
<dbReference type="Pfam" id="PF02518">
    <property type="entry name" value="HATPase_c"/>
    <property type="match status" value="1"/>
</dbReference>
<dbReference type="SUPFAM" id="SSF55874">
    <property type="entry name" value="ATPase domain of HSP90 chaperone/DNA topoisomerase II/histidine kinase"/>
    <property type="match status" value="1"/>
</dbReference>
<evidence type="ECO:0000256" key="4">
    <source>
        <dbReference type="SAM" id="Phobius"/>
    </source>
</evidence>
<keyword evidence="4" id="KW-0472">Membrane</keyword>
<evidence type="ECO:0000313" key="7">
    <source>
        <dbReference type="Proteomes" id="UP000295710"/>
    </source>
</evidence>
<dbReference type="InterPro" id="IPR036890">
    <property type="entry name" value="HATPase_C_sf"/>
</dbReference>
<reference evidence="6 7" key="1">
    <citation type="journal article" date="2016" name="Nat. Microbiol.">
        <title>The Mouse Intestinal Bacterial Collection (miBC) provides host-specific insight into cultured diversity and functional potential of the gut microbiota.</title>
        <authorList>
            <person name="Lagkouvardos I."/>
            <person name="Pukall R."/>
            <person name="Abt B."/>
            <person name="Foesel B.U."/>
            <person name="Meier-Kolthoff J.P."/>
            <person name="Kumar N."/>
            <person name="Bresciani A."/>
            <person name="Martinez I."/>
            <person name="Just S."/>
            <person name="Ziegler C."/>
            <person name="Brugiroux S."/>
            <person name="Garzetti D."/>
            <person name="Wenning M."/>
            <person name="Bui T.P."/>
            <person name="Wang J."/>
            <person name="Hugenholtz F."/>
            <person name="Plugge C.M."/>
            <person name="Peterson D.A."/>
            <person name="Hornef M.W."/>
            <person name="Baines J.F."/>
            <person name="Smidt H."/>
            <person name="Walter J."/>
            <person name="Kristiansen K."/>
            <person name="Nielsen H.B."/>
            <person name="Haller D."/>
            <person name="Overmann J."/>
            <person name="Stecher B."/>
            <person name="Clavel T."/>
        </authorList>
    </citation>
    <scope>NUCLEOTIDE SEQUENCE [LARGE SCALE GENOMIC DNA]</scope>
    <source>
        <strain evidence="6 7">DSM 28560</strain>
    </source>
</reference>
<proteinExistence type="predicted"/>
<evidence type="ECO:0000259" key="5">
    <source>
        <dbReference type="SMART" id="SM00387"/>
    </source>
</evidence>
<organism evidence="6 7">
    <name type="scientific">Extibacter muris</name>
    <dbReference type="NCBI Taxonomy" id="1796622"/>
    <lineage>
        <taxon>Bacteria</taxon>
        <taxon>Bacillati</taxon>
        <taxon>Bacillota</taxon>
        <taxon>Clostridia</taxon>
        <taxon>Lachnospirales</taxon>
        <taxon>Lachnospiraceae</taxon>
        <taxon>Extibacter</taxon>
    </lineage>
</organism>
<dbReference type="Pfam" id="PF06580">
    <property type="entry name" value="His_kinase"/>
    <property type="match status" value="1"/>
</dbReference>
<sequence length="349" mass="39590">MKLVKRLSTVIICEIAFLLLLFTCIERYGYSRAVIPAAMLFQAGAMIYLTAAVLIPFKNFAETLDYFAERDSSEEEDIERELEQVAGRVPYMEQIGRLAERFAKRRTRKSSAKIFDKQTELTALQSQINPHFLYNTLESIRGQALMDDNFEIAKMVEALAAFFRYSISGKGNLVTLRDELANINNYMLIQRYRFNNRFSMEIIIDEEDEAAYDFLIPRLIIQPVVENAIFHGLEEKLEGGKVIIEVIVTESNLIVTISDNGKGIDSRELKELNARIQSQDMQLDDGGSRQRNTGIALPNIHKRIQLLFGEEYGVNVYSTVGQGTDVEITVPAGYERGGGLEDEERNTAD</sequence>
<keyword evidence="3" id="KW-0902">Two-component regulatory system</keyword>
<dbReference type="AlphaFoldDB" id="A0A4R4FCX7"/>
<dbReference type="InterPro" id="IPR003594">
    <property type="entry name" value="HATPase_dom"/>
</dbReference>
<feature type="domain" description="Histidine kinase/HSP90-like ATPase" evidence="5">
    <location>
        <begin position="212"/>
        <end position="334"/>
    </location>
</feature>
<evidence type="ECO:0000313" key="6">
    <source>
        <dbReference type="EMBL" id="TDA21161.1"/>
    </source>
</evidence>
<dbReference type="EMBL" id="SMMX01000011">
    <property type="protein sequence ID" value="TDA21161.1"/>
    <property type="molecule type" value="Genomic_DNA"/>
</dbReference>
<name>A0A4R4FCX7_9FIRM</name>
<dbReference type="GO" id="GO:0016020">
    <property type="term" value="C:membrane"/>
    <property type="evidence" value="ECO:0007669"/>
    <property type="project" value="InterPro"/>
</dbReference>
<evidence type="ECO:0000256" key="3">
    <source>
        <dbReference type="ARBA" id="ARBA00023012"/>
    </source>
</evidence>
<dbReference type="PANTHER" id="PTHR34220">
    <property type="entry name" value="SENSOR HISTIDINE KINASE YPDA"/>
    <property type="match status" value="1"/>
</dbReference>
<keyword evidence="7" id="KW-1185">Reference proteome</keyword>
<dbReference type="SMART" id="SM00387">
    <property type="entry name" value="HATPase_c"/>
    <property type="match status" value="1"/>
</dbReference>
<dbReference type="InterPro" id="IPR050640">
    <property type="entry name" value="Bact_2-comp_sensor_kinase"/>
</dbReference>
<dbReference type="EC" id="2.7.13.3" evidence="2"/>
<dbReference type="GO" id="GO:0000155">
    <property type="term" value="F:phosphorelay sensor kinase activity"/>
    <property type="evidence" value="ECO:0007669"/>
    <property type="project" value="InterPro"/>
</dbReference>
<evidence type="ECO:0000256" key="2">
    <source>
        <dbReference type="ARBA" id="ARBA00012438"/>
    </source>
</evidence>
<feature type="transmembrane region" description="Helical" evidence="4">
    <location>
        <begin position="37"/>
        <end position="57"/>
    </location>
</feature>
<feature type="transmembrane region" description="Helical" evidence="4">
    <location>
        <begin position="6"/>
        <end position="25"/>
    </location>
</feature>
<keyword evidence="6" id="KW-0808">Transferase</keyword>
<keyword evidence="4" id="KW-1133">Transmembrane helix</keyword>
<dbReference type="Proteomes" id="UP000295710">
    <property type="component" value="Unassembled WGS sequence"/>
</dbReference>
<comment type="catalytic activity">
    <reaction evidence="1">
        <text>ATP + protein L-histidine = ADP + protein N-phospho-L-histidine.</text>
        <dbReference type="EC" id="2.7.13.3"/>
    </reaction>
</comment>
<protein>
    <recommendedName>
        <fullName evidence="2">histidine kinase</fullName>
        <ecNumber evidence="2">2.7.13.3</ecNumber>
    </recommendedName>
</protein>
<dbReference type="RefSeq" id="WP_132278856.1">
    <property type="nucleotide sequence ID" value="NZ_JAOBST010000022.1"/>
</dbReference>
<keyword evidence="4" id="KW-0812">Transmembrane</keyword>
<dbReference type="PRINTS" id="PR00344">
    <property type="entry name" value="BCTRLSENSOR"/>
</dbReference>
<gene>
    <name evidence="6" type="ORF">E1963_13490</name>
</gene>
<dbReference type="Gene3D" id="3.30.565.10">
    <property type="entry name" value="Histidine kinase-like ATPase, C-terminal domain"/>
    <property type="match status" value="1"/>
</dbReference>
<dbReference type="InterPro" id="IPR004358">
    <property type="entry name" value="Sig_transdc_His_kin-like_C"/>
</dbReference>
<dbReference type="InterPro" id="IPR010559">
    <property type="entry name" value="Sig_transdc_His_kin_internal"/>
</dbReference>
<dbReference type="PANTHER" id="PTHR34220:SF7">
    <property type="entry name" value="SENSOR HISTIDINE KINASE YPDA"/>
    <property type="match status" value="1"/>
</dbReference>
<evidence type="ECO:0000256" key="1">
    <source>
        <dbReference type="ARBA" id="ARBA00000085"/>
    </source>
</evidence>
<accession>A0A4R4FCX7</accession>